<evidence type="ECO:0000256" key="6">
    <source>
        <dbReference type="ARBA" id="ARBA00022729"/>
    </source>
</evidence>
<protein>
    <recommendedName>
        <fullName evidence="4">Alginate biosynthesis protein AlgX</fullName>
    </recommendedName>
    <alternativeName>
        <fullName evidence="11">Probable alginate O-acetyltransferase AlgX</fullName>
    </alternativeName>
</protein>
<feature type="chain" id="PRO_5046279693" description="Alginate biosynthesis protein AlgX" evidence="12">
    <location>
        <begin position="25"/>
        <end position="480"/>
    </location>
</feature>
<evidence type="ECO:0000259" key="14">
    <source>
        <dbReference type="Pfam" id="PF16824"/>
    </source>
</evidence>
<dbReference type="CDD" id="cd14487">
    <property type="entry name" value="AlgX_C"/>
    <property type="match status" value="1"/>
</dbReference>
<evidence type="ECO:0000256" key="10">
    <source>
        <dbReference type="ARBA" id="ARBA00023315"/>
    </source>
</evidence>
<proteinExistence type="inferred from homology"/>
<dbReference type="InterPro" id="IPR031798">
    <property type="entry name" value="AlgX_C"/>
</dbReference>
<keyword evidence="10" id="KW-0012">Acyltransferase</keyword>
<dbReference type="InterPro" id="IPR034655">
    <property type="entry name" value="AlgX_N"/>
</dbReference>
<dbReference type="InterPro" id="IPR031811">
    <property type="entry name" value="ALGX/ALGJ_SGNH-like"/>
</dbReference>
<accession>A0ABV7APD3</accession>
<dbReference type="Proteomes" id="UP001595457">
    <property type="component" value="Unassembled WGS sequence"/>
</dbReference>
<organism evidence="15 16">
    <name type="scientific">Azotobacter bryophylli</name>
    <dbReference type="NCBI Taxonomy" id="1986537"/>
    <lineage>
        <taxon>Bacteria</taxon>
        <taxon>Pseudomonadati</taxon>
        <taxon>Pseudomonadota</taxon>
        <taxon>Gammaproteobacteria</taxon>
        <taxon>Pseudomonadales</taxon>
        <taxon>Pseudomonadaceae</taxon>
        <taxon>Azotobacter</taxon>
    </lineage>
</organism>
<keyword evidence="7" id="KW-0574">Periplasm</keyword>
<evidence type="ECO:0000313" key="16">
    <source>
        <dbReference type="Proteomes" id="UP001595457"/>
    </source>
</evidence>
<comment type="similarity">
    <text evidence="3">Belongs to the AlgX family.</text>
</comment>
<feature type="domain" description="Alginate biosynthesis protein AlgX C-terminal carbohydrate-binding module" evidence="14">
    <location>
        <begin position="346"/>
        <end position="467"/>
    </location>
</feature>
<reference evidence="16" key="1">
    <citation type="journal article" date="2019" name="Int. J. Syst. Evol. Microbiol.">
        <title>The Global Catalogue of Microorganisms (GCM) 10K type strain sequencing project: providing services to taxonomists for standard genome sequencing and annotation.</title>
        <authorList>
            <consortium name="The Broad Institute Genomics Platform"/>
            <consortium name="The Broad Institute Genome Sequencing Center for Infectious Disease"/>
            <person name="Wu L."/>
            <person name="Ma J."/>
        </authorList>
    </citation>
    <scope>NUCLEOTIDE SEQUENCE [LARGE SCALE GENOMIC DNA]</scope>
    <source>
        <strain evidence="16">KCTC 62195</strain>
    </source>
</reference>
<dbReference type="Pfam" id="PF16822">
    <property type="entry name" value="ALGX"/>
    <property type="match status" value="1"/>
</dbReference>
<evidence type="ECO:0000256" key="12">
    <source>
        <dbReference type="SAM" id="SignalP"/>
    </source>
</evidence>
<dbReference type="Gene3D" id="2.60.120.1380">
    <property type="entry name" value="C-terminal carbohydrate-binding module"/>
    <property type="match status" value="1"/>
</dbReference>
<dbReference type="Pfam" id="PF16824">
    <property type="entry name" value="CBM_26"/>
    <property type="match status" value="1"/>
</dbReference>
<comment type="pathway">
    <text evidence="2">Glycan biosynthesis; alginate biosynthesis.</text>
</comment>
<evidence type="ECO:0000313" key="15">
    <source>
        <dbReference type="EMBL" id="MFC2970705.1"/>
    </source>
</evidence>
<keyword evidence="6 12" id="KW-0732">Signal</keyword>
<feature type="signal peptide" evidence="12">
    <location>
        <begin position="1"/>
        <end position="24"/>
    </location>
</feature>
<evidence type="ECO:0000259" key="13">
    <source>
        <dbReference type="Pfam" id="PF16822"/>
    </source>
</evidence>
<comment type="subcellular location">
    <subcellularLocation>
        <location evidence="1">Periplasm</location>
    </subcellularLocation>
</comment>
<keyword evidence="16" id="KW-1185">Reference proteome</keyword>
<feature type="domain" description="AlgX/AlgJ SGNH hydrolase-like" evidence="13">
    <location>
        <begin position="64"/>
        <end position="323"/>
    </location>
</feature>
<name>A0ABV7APD3_9GAMM</name>
<evidence type="ECO:0000256" key="7">
    <source>
        <dbReference type="ARBA" id="ARBA00022764"/>
    </source>
</evidence>
<evidence type="ECO:0000256" key="11">
    <source>
        <dbReference type="ARBA" id="ARBA00032384"/>
    </source>
</evidence>
<gene>
    <name evidence="15" type="ORF">ACFOJE_00555</name>
</gene>
<keyword evidence="9" id="KW-1015">Disulfide bond</keyword>
<dbReference type="EMBL" id="JBHRSJ010000001">
    <property type="protein sequence ID" value="MFC2970705.1"/>
    <property type="molecule type" value="Genomic_DNA"/>
</dbReference>
<evidence type="ECO:0000256" key="2">
    <source>
        <dbReference type="ARBA" id="ARBA00005182"/>
    </source>
</evidence>
<dbReference type="CDD" id="cd14441">
    <property type="entry name" value="AlgX_N"/>
    <property type="match status" value="1"/>
</dbReference>
<evidence type="ECO:0000256" key="5">
    <source>
        <dbReference type="ARBA" id="ARBA00022679"/>
    </source>
</evidence>
<evidence type="ECO:0000256" key="8">
    <source>
        <dbReference type="ARBA" id="ARBA00022841"/>
    </source>
</evidence>
<evidence type="ECO:0000256" key="1">
    <source>
        <dbReference type="ARBA" id="ARBA00004418"/>
    </source>
</evidence>
<keyword evidence="8" id="KW-0016">Alginate biosynthesis</keyword>
<evidence type="ECO:0000256" key="4">
    <source>
        <dbReference type="ARBA" id="ARBA00013937"/>
    </source>
</evidence>
<dbReference type="InterPro" id="IPR038639">
    <property type="entry name" value="AlgX_C_sf"/>
</dbReference>
<evidence type="ECO:0000256" key="3">
    <source>
        <dbReference type="ARBA" id="ARBA00006553"/>
    </source>
</evidence>
<keyword evidence="5" id="KW-0808">Transferase</keyword>
<evidence type="ECO:0000256" key="9">
    <source>
        <dbReference type="ARBA" id="ARBA00023157"/>
    </source>
</evidence>
<dbReference type="RefSeq" id="WP_377812277.1">
    <property type="nucleotide sequence ID" value="NZ_JBHRSJ010000001.1"/>
</dbReference>
<comment type="caution">
    <text evidence="15">The sequence shown here is derived from an EMBL/GenBank/DDBJ whole genome shotgun (WGS) entry which is preliminary data.</text>
</comment>
<sequence length="480" mass="53714">MKNQWIVLPTLAAAISLATTGVHAETAPGPNYRAEPCCSLCPAAHDPGQYDTDYKRNFTTLVEGGEKDWLFRTREDLRTEFGTSEEGWRMLRELHDAFKRRGVELVVVYQPTRGLVNRSKLAAEQKAGFDYDLALKNYRKALGRFEEIGFRVPDLSPLTDEKEPHAFYFRGDQHWTPYGAERTAKIVAETVRHMPEFSGIQRKEFVTRKQGLMGKRGTLHNVAGQICGTSYAYEYSDQFFTEPKGESASGDLFGNAELPRITLVGTSHSGENYNFSGFLEQYIGADILNVAFPGGGLEGAMLEYLGSEEFQTHPPKILIWEFSPLYDLAQEKIHRQFLALLEDNACDGRPALLASKATLHPGGGSKEVLVNGAGKLVDASNSRHQLDIRFSDPSVKTLEGFIWYMTGRREKVKFEKPNTADTDGRFAFHLRDDGDWGGLDFLALEIQTPEGLTQPVEVEARLCQRNDHRPPAKLTADAGR</sequence>